<dbReference type="GO" id="GO:0031956">
    <property type="term" value="F:medium-chain fatty acid-CoA ligase activity"/>
    <property type="evidence" value="ECO:0007669"/>
    <property type="project" value="TreeGrafter"/>
</dbReference>
<accession>A0A5R8P7F4</accession>
<feature type="domain" description="AMP-dependent synthetase/ligase" evidence="1">
    <location>
        <begin position="10"/>
        <end position="362"/>
    </location>
</feature>
<dbReference type="EMBL" id="VBUU01000035">
    <property type="protein sequence ID" value="TLF98259.1"/>
    <property type="molecule type" value="Genomic_DNA"/>
</dbReference>
<keyword evidence="3" id="KW-0436">Ligase</keyword>
<evidence type="ECO:0000313" key="4">
    <source>
        <dbReference type="Proteomes" id="UP000308349"/>
    </source>
</evidence>
<dbReference type="GO" id="GO:0006631">
    <property type="term" value="P:fatty acid metabolic process"/>
    <property type="evidence" value="ECO:0007669"/>
    <property type="project" value="TreeGrafter"/>
</dbReference>
<dbReference type="Gene3D" id="3.30.300.30">
    <property type="match status" value="1"/>
</dbReference>
<name>A0A5R8P7F4_9NOCA</name>
<protein>
    <submittedName>
        <fullName evidence="3">Acyl--CoA ligase</fullName>
    </submittedName>
</protein>
<comment type="caution">
    <text evidence="3">The sequence shown here is derived from an EMBL/GenBank/DDBJ whole genome shotgun (WGS) entry which is preliminary data.</text>
</comment>
<dbReference type="Pfam" id="PF13193">
    <property type="entry name" value="AMP-binding_C"/>
    <property type="match status" value="1"/>
</dbReference>
<dbReference type="OrthoDB" id="3564926at2"/>
<evidence type="ECO:0000259" key="2">
    <source>
        <dbReference type="Pfam" id="PF13193"/>
    </source>
</evidence>
<dbReference type="PANTHER" id="PTHR43201:SF32">
    <property type="entry name" value="2-SUCCINYLBENZOATE--COA LIGASE, CHLOROPLASTIC_PEROXISOMAL"/>
    <property type="match status" value="1"/>
</dbReference>
<dbReference type="Gene3D" id="3.40.50.12780">
    <property type="entry name" value="N-terminal domain of ligase-like"/>
    <property type="match status" value="1"/>
</dbReference>
<evidence type="ECO:0000313" key="3">
    <source>
        <dbReference type="EMBL" id="TLF98259.1"/>
    </source>
</evidence>
<dbReference type="PANTHER" id="PTHR43201">
    <property type="entry name" value="ACYL-COA SYNTHETASE"/>
    <property type="match status" value="1"/>
</dbReference>
<gene>
    <name evidence="3" type="ORF">FEK35_25520</name>
</gene>
<dbReference type="InterPro" id="IPR045851">
    <property type="entry name" value="AMP-bd_C_sf"/>
</dbReference>
<organism evidence="3 4">
    <name type="scientific">Nocardia cyriacigeorgica</name>
    <dbReference type="NCBI Taxonomy" id="135487"/>
    <lineage>
        <taxon>Bacteria</taxon>
        <taxon>Bacillati</taxon>
        <taxon>Actinomycetota</taxon>
        <taxon>Actinomycetes</taxon>
        <taxon>Mycobacteriales</taxon>
        <taxon>Nocardiaceae</taxon>
        <taxon>Nocardia</taxon>
    </lineage>
</organism>
<sequence>MNIGMFLSMAASAAPSQIAVVERSAGIRRMTTYEELAATAAGGARLLDLGKHDAILYVGVNAIAVPAALFAAARAGVPFVPLNYRLSDDQLRYLIERFDRPLIIADEPGRISTSTRILDPGAWMALAAGADPLEDRPIDPDGIAVLLYTSGTTAEPKAAVLRHRHLASYILGTVEFASAGPGQASLVSVPPYHIAAVANILSNLYAGRRLIYLDRFDAQDWLDLAEEQSVTHSMVVPTMLARICDHLDEKERKAPALATISYGGARMPASVITRALRHFPDTGFVNAYGLTETASTIALLAPEDHRAALDSGEPEVRARLGSVGRPLPGVTIGIFDERNNACPPGVRGELRVKGPQVAGEYLGKGSVLSADGWFHTHDRAYIDAGGYLFIEGRMDDTIIRGGENIAPTEIEETILAHPAVMDAGVVGVADEEWGQRIVAHVVPHPDRELRDSEVKEWVRGQLRSSKTPDDVVFRTELPRTDTGKLLRRLL</sequence>
<dbReference type="CDD" id="cd04433">
    <property type="entry name" value="AFD_class_I"/>
    <property type="match status" value="1"/>
</dbReference>
<dbReference type="RefSeq" id="WP_138458380.1">
    <property type="nucleotide sequence ID" value="NZ_VBUU01000035.1"/>
</dbReference>
<reference evidence="3 4" key="1">
    <citation type="submission" date="2019-05" db="EMBL/GenBank/DDBJ databases">
        <title>Genomes sequences of two Nocardia cyriacigeorgica environmental isolates, type strains Nocardia asteroides ATCC 19247 and Nocardia cyriacigeorgica DSM 44484.</title>
        <authorList>
            <person name="Vautrin F."/>
            <person name="Bergeron E."/>
            <person name="Dubost A."/>
            <person name="Abrouk D."/>
            <person name="Rodriguez Nava V."/>
            <person name="Pujic P."/>
        </authorList>
    </citation>
    <scope>NUCLEOTIDE SEQUENCE [LARGE SCALE GENOMIC DNA]</scope>
    <source>
        <strain evidence="3 4">EML 1456</strain>
    </source>
</reference>
<feature type="domain" description="AMP-binding enzyme C-terminal" evidence="2">
    <location>
        <begin position="409"/>
        <end position="484"/>
    </location>
</feature>
<dbReference type="AlphaFoldDB" id="A0A5R8P7F4"/>
<evidence type="ECO:0000259" key="1">
    <source>
        <dbReference type="Pfam" id="PF00501"/>
    </source>
</evidence>
<proteinExistence type="predicted"/>
<dbReference type="InterPro" id="IPR025110">
    <property type="entry name" value="AMP-bd_C"/>
</dbReference>
<dbReference type="Pfam" id="PF00501">
    <property type="entry name" value="AMP-binding"/>
    <property type="match status" value="1"/>
</dbReference>
<dbReference type="Proteomes" id="UP000308349">
    <property type="component" value="Unassembled WGS sequence"/>
</dbReference>
<dbReference type="InterPro" id="IPR000873">
    <property type="entry name" value="AMP-dep_synth/lig_dom"/>
</dbReference>
<dbReference type="InterPro" id="IPR042099">
    <property type="entry name" value="ANL_N_sf"/>
</dbReference>
<dbReference type="SUPFAM" id="SSF56801">
    <property type="entry name" value="Acetyl-CoA synthetase-like"/>
    <property type="match status" value="1"/>
</dbReference>